<keyword evidence="1" id="KW-0813">Transport</keyword>
<organism evidence="5 6">
    <name type="scientific">Pseudonocardia tropica</name>
    <dbReference type="NCBI Taxonomy" id="681289"/>
    <lineage>
        <taxon>Bacteria</taxon>
        <taxon>Bacillati</taxon>
        <taxon>Actinomycetota</taxon>
        <taxon>Actinomycetes</taxon>
        <taxon>Pseudonocardiales</taxon>
        <taxon>Pseudonocardiaceae</taxon>
        <taxon>Pseudonocardia</taxon>
    </lineage>
</organism>
<dbReference type="InterPro" id="IPR050319">
    <property type="entry name" value="ABC_transp_ATP-bind"/>
</dbReference>
<feature type="domain" description="ABC transporter" evidence="4">
    <location>
        <begin position="278"/>
        <end position="524"/>
    </location>
</feature>
<dbReference type="Pfam" id="PF00005">
    <property type="entry name" value="ABC_tran"/>
    <property type="match status" value="2"/>
</dbReference>
<accession>A0ABV1JYN3</accession>
<feature type="domain" description="ABC transporter" evidence="4">
    <location>
        <begin position="7"/>
        <end position="256"/>
    </location>
</feature>
<evidence type="ECO:0000313" key="6">
    <source>
        <dbReference type="Proteomes" id="UP001464923"/>
    </source>
</evidence>
<evidence type="ECO:0000259" key="4">
    <source>
        <dbReference type="PROSITE" id="PS50893"/>
    </source>
</evidence>
<name>A0ABV1JYN3_9PSEU</name>
<keyword evidence="6" id="KW-1185">Reference proteome</keyword>
<dbReference type="InterPro" id="IPR017871">
    <property type="entry name" value="ABC_transporter-like_CS"/>
</dbReference>
<dbReference type="InterPro" id="IPR013563">
    <property type="entry name" value="Oligopep_ABC_C"/>
</dbReference>
<keyword evidence="3 5" id="KW-0067">ATP-binding</keyword>
<comment type="caution">
    <text evidence="5">The sequence shown here is derived from an EMBL/GenBank/DDBJ whole genome shotgun (WGS) entry which is preliminary data.</text>
</comment>
<dbReference type="InterPro" id="IPR003593">
    <property type="entry name" value="AAA+_ATPase"/>
</dbReference>
<dbReference type="RefSeq" id="WP_345644701.1">
    <property type="nucleotide sequence ID" value="NZ_BAABLY010000027.1"/>
</dbReference>
<reference evidence="5 6" key="1">
    <citation type="submission" date="2024-03" db="EMBL/GenBank/DDBJ databases">
        <title>Draft genome sequence of Pseudonocardia tropica JCM 19149.</title>
        <authorList>
            <person name="Butdee W."/>
            <person name="Duangmal K."/>
        </authorList>
    </citation>
    <scope>NUCLEOTIDE SEQUENCE [LARGE SCALE GENOMIC DNA]</scope>
    <source>
        <strain evidence="5 6">JCM 19149</strain>
    </source>
</reference>
<proteinExistence type="predicted"/>
<dbReference type="PROSITE" id="PS00211">
    <property type="entry name" value="ABC_TRANSPORTER_1"/>
    <property type="match status" value="2"/>
</dbReference>
<dbReference type="SUPFAM" id="SSF52540">
    <property type="entry name" value="P-loop containing nucleoside triphosphate hydrolases"/>
    <property type="match status" value="2"/>
</dbReference>
<keyword evidence="2" id="KW-0547">Nucleotide-binding</keyword>
<dbReference type="PANTHER" id="PTHR43776">
    <property type="entry name" value="TRANSPORT ATP-BINDING PROTEIN"/>
    <property type="match status" value="1"/>
</dbReference>
<evidence type="ECO:0000313" key="5">
    <source>
        <dbReference type="EMBL" id="MEQ3541050.1"/>
    </source>
</evidence>
<dbReference type="CDD" id="cd03257">
    <property type="entry name" value="ABC_NikE_OppD_transporters"/>
    <property type="match status" value="2"/>
</dbReference>
<dbReference type="InterPro" id="IPR027417">
    <property type="entry name" value="P-loop_NTPase"/>
</dbReference>
<dbReference type="Gene3D" id="3.40.50.300">
    <property type="entry name" value="P-loop containing nucleotide triphosphate hydrolases"/>
    <property type="match status" value="2"/>
</dbReference>
<dbReference type="SMART" id="SM00382">
    <property type="entry name" value="AAA"/>
    <property type="match status" value="2"/>
</dbReference>
<dbReference type="InterPro" id="IPR003439">
    <property type="entry name" value="ABC_transporter-like_ATP-bd"/>
</dbReference>
<evidence type="ECO:0000256" key="3">
    <source>
        <dbReference type="ARBA" id="ARBA00022840"/>
    </source>
</evidence>
<dbReference type="PROSITE" id="PS50893">
    <property type="entry name" value="ABC_TRANSPORTER_2"/>
    <property type="match status" value="2"/>
</dbReference>
<dbReference type="Pfam" id="PF08352">
    <property type="entry name" value="oligo_HPY"/>
    <property type="match status" value="2"/>
</dbReference>
<evidence type="ECO:0000256" key="2">
    <source>
        <dbReference type="ARBA" id="ARBA00022741"/>
    </source>
</evidence>
<dbReference type="NCBIfam" id="NF008453">
    <property type="entry name" value="PRK11308.1"/>
    <property type="match status" value="2"/>
</dbReference>
<gene>
    <name evidence="5" type="ORF">WHI96_19755</name>
</gene>
<dbReference type="GO" id="GO:0005524">
    <property type="term" value="F:ATP binding"/>
    <property type="evidence" value="ECO:0007669"/>
    <property type="project" value="UniProtKB-KW"/>
</dbReference>
<dbReference type="Proteomes" id="UP001464923">
    <property type="component" value="Unassembled WGS sequence"/>
</dbReference>
<dbReference type="NCBIfam" id="NF007739">
    <property type="entry name" value="PRK10419.1"/>
    <property type="match status" value="2"/>
</dbReference>
<sequence length="542" mass="57399">MTRDPVLAVEDLSVRYTTGYGTVDAVRGASLRVAPGETVAIVGESGSGKSTLALAALGLLPPDATITGGRVLLRDDDLAALDDGQLRRLRGRTVALVPQDPAASLDPVMRVGRQVAEVVRIHGLARGRAALGIAREALARAGLDPDEVAGRYPHELSGGMRQRVLIAAALAGEPALIVADEPTSALDVTVQKQILDHLATLTARSGTGLLFVTHDLAVAAERADRVLVMRAGEVVESGRPGQVFDSPQHPYTRELAAAAPRLRGGTARAEPAPDEPILELHGITKTYPSRTGQDSGRPAVDGLHLALSRRRTLALVGESGSGKTTVGRLVLRLLDPDSGRITFDGHDVTAARGPELRALRRRVQLVQQNPFTALNPRLTVEAVIADPLHAHRVGTPALRRRRAAELADVVHLPADALRRRAAELSGGQRQRVAIARALALEPELVVLDEPVSALDVSVQARILDLLAGLQRDHGIGYLFVTHDLAVAHEIAHDVAVLRGGRLVEYGPAATVLSAPANPYTAALLDAVPDPRRRRPATTPSPL</sequence>
<protein>
    <submittedName>
        <fullName evidence="5">ABC transporter ATP-binding protein</fullName>
    </submittedName>
</protein>
<dbReference type="EMBL" id="JBEDNP010000012">
    <property type="protein sequence ID" value="MEQ3541050.1"/>
    <property type="molecule type" value="Genomic_DNA"/>
</dbReference>
<evidence type="ECO:0000256" key="1">
    <source>
        <dbReference type="ARBA" id="ARBA00022448"/>
    </source>
</evidence>